<evidence type="ECO:0008006" key="3">
    <source>
        <dbReference type="Google" id="ProtNLM"/>
    </source>
</evidence>
<protein>
    <recommendedName>
        <fullName evidence="3">Circularly permuted type 2 ATP-grasp protein</fullName>
    </recommendedName>
</protein>
<dbReference type="EMBL" id="JACHEB010000014">
    <property type="protein sequence ID" value="MBB5331322.1"/>
    <property type="molecule type" value="Genomic_DNA"/>
</dbReference>
<dbReference type="Proteomes" id="UP000535182">
    <property type="component" value="Unassembled WGS sequence"/>
</dbReference>
<dbReference type="RefSeq" id="WP_183981181.1">
    <property type="nucleotide sequence ID" value="NZ_JACHEB010000014.1"/>
</dbReference>
<evidence type="ECO:0000313" key="2">
    <source>
        <dbReference type="Proteomes" id="UP000535182"/>
    </source>
</evidence>
<accession>A0A9X0QIZ4</accession>
<sequence>MLQPYRDRFNAHFTPAKYEDLLARLSRRCRTDIEFRVAETPCFFPKSLIGALTQTGAALTHQLLDNPAYMQASEQCVPAHYRMPNENPQPNFMTVDFGLVRNPDGTLSPKLVELQAFPSIFGYQDTLAPQYIEAYNLDPGLTWHLGGLNEQTYWQLLAKVILNNHAPENVILLEIDPAHQKTLPDFNIYEDKLGIATVDITRLIKHGNRLFYLRDGREIPIHRIYNRAIVDELERKNIQLPFGYRDELDVEWAGHPNWYFRISKFSLPYLDHPSVPKAVFLDDWYANRSLSGLPEHREKLLLKPLYSFAGKGIHFAPTDDDLDAIPVADRHLYLLQQRVSFEPVIDTPHGPTQAEIRIMYLWPDGETLQPAIALVRLGRGLMMGVDHNRNQLWVGSSAALCPLE</sequence>
<dbReference type="AlphaFoldDB" id="A0A9X0QIZ4"/>
<comment type="caution">
    <text evidence="1">The sequence shown here is derived from an EMBL/GenBank/DDBJ whole genome shotgun (WGS) entry which is preliminary data.</text>
</comment>
<name>A0A9X0QIZ4_9BACT</name>
<organism evidence="1 2">
    <name type="scientific">Tunturiibacter gelidiferens</name>
    <dbReference type="NCBI Taxonomy" id="3069689"/>
    <lineage>
        <taxon>Bacteria</taxon>
        <taxon>Pseudomonadati</taxon>
        <taxon>Acidobacteriota</taxon>
        <taxon>Terriglobia</taxon>
        <taxon>Terriglobales</taxon>
        <taxon>Acidobacteriaceae</taxon>
        <taxon>Tunturiibacter</taxon>
    </lineage>
</organism>
<gene>
    <name evidence="1" type="ORF">HDF14_004966</name>
</gene>
<evidence type="ECO:0000313" key="1">
    <source>
        <dbReference type="EMBL" id="MBB5331322.1"/>
    </source>
</evidence>
<reference evidence="1 2" key="1">
    <citation type="submission" date="2020-08" db="EMBL/GenBank/DDBJ databases">
        <title>Genomic Encyclopedia of Type Strains, Phase IV (KMG-V): Genome sequencing to study the core and pangenomes of soil and plant-associated prokaryotes.</title>
        <authorList>
            <person name="Whitman W."/>
        </authorList>
    </citation>
    <scope>NUCLEOTIDE SEQUENCE [LARGE SCALE GENOMIC DNA]</scope>
    <source>
        <strain evidence="1 2">X5P2</strain>
    </source>
</reference>
<proteinExistence type="predicted"/>
<keyword evidence="2" id="KW-1185">Reference proteome</keyword>